<name>A0A383CIY4_9ZZZZ</name>
<feature type="region of interest" description="Disordered" evidence="1">
    <location>
        <begin position="35"/>
        <end position="60"/>
    </location>
</feature>
<dbReference type="AlphaFoldDB" id="A0A383CIY4"/>
<evidence type="ECO:0000256" key="1">
    <source>
        <dbReference type="SAM" id="MobiDB-lite"/>
    </source>
</evidence>
<proteinExistence type="predicted"/>
<evidence type="ECO:0000313" key="2">
    <source>
        <dbReference type="EMBL" id="SVE32104.1"/>
    </source>
</evidence>
<accession>A0A383CIY4</accession>
<protein>
    <recommendedName>
        <fullName evidence="3">Lipoprotein</fullName>
    </recommendedName>
</protein>
<dbReference type="PROSITE" id="PS51257">
    <property type="entry name" value="PROKAR_LIPOPROTEIN"/>
    <property type="match status" value="1"/>
</dbReference>
<organism evidence="2">
    <name type="scientific">marine metagenome</name>
    <dbReference type="NCBI Taxonomy" id="408172"/>
    <lineage>
        <taxon>unclassified sequences</taxon>
        <taxon>metagenomes</taxon>
        <taxon>ecological metagenomes</taxon>
    </lineage>
</organism>
<dbReference type="EMBL" id="UINC01209190">
    <property type="protein sequence ID" value="SVE32104.1"/>
    <property type="molecule type" value="Genomic_DNA"/>
</dbReference>
<evidence type="ECO:0008006" key="3">
    <source>
        <dbReference type="Google" id="ProtNLM"/>
    </source>
</evidence>
<gene>
    <name evidence="2" type="ORF">METZ01_LOCUS484958</name>
</gene>
<sequence>MKYVLTVLAVGLCLPVLTGCQCLKLCLQAWPEAPQPKPAPLKENGPVEPKAAQPKPAPQP</sequence>
<reference evidence="2" key="1">
    <citation type="submission" date="2018-05" db="EMBL/GenBank/DDBJ databases">
        <authorList>
            <person name="Lanie J.A."/>
            <person name="Ng W.-L."/>
            <person name="Kazmierczak K.M."/>
            <person name="Andrzejewski T.M."/>
            <person name="Davidsen T.M."/>
            <person name="Wayne K.J."/>
            <person name="Tettelin H."/>
            <person name="Glass J.I."/>
            <person name="Rusch D."/>
            <person name="Podicherti R."/>
            <person name="Tsui H.-C.T."/>
            <person name="Winkler M.E."/>
        </authorList>
    </citation>
    <scope>NUCLEOTIDE SEQUENCE</scope>
</reference>